<reference evidence="1" key="1">
    <citation type="journal article" date="2014" name="Front. Microbiol.">
        <title>High frequency of phylogenetically diverse reductive dehalogenase-homologous genes in deep subseafloor sedimentary metagenomes.</title>
        <authorList>
            <person name="Kawai M."/>
            <person name="Futagami T."/>
            <person name="Toyoda A."/>
            <person name="Takaki Y."/>
            <person name="Nishi S."/>
            <person name="Hori S."/>
            <person name="Arai W."/>
            <person name="Tsubouchi T."/>
            <person name="Morono Y."/>
            <person name="Uchiyama I."/>
            <person name="Ito T."/>
            <person name="Fujiyama A."/>
            <person name="Inagaki F."/>
            <person name="Takami H."/>
        </authorList>
    </citation>
    <scope>NUCLEOTIDE SEQUENCE</scope>
    <source>
        <strain evidence="1">Expedition CK06-06</strain>
    </source>
</reference>
<sequence>WCAFQGGEFEPEWIEQALTIPKAGRYLMLYMIDTEDPDDWIMGAEFEVYAS</sequence>
<gene>
    <name evidence="1" type="ORF">S01H1_26456</name>
</gene>
<organism evidence="1">
    <name type="scientific">marine sediment metagenome</name>
    <dbReference type="NCBI Taxonomy" id="412755"/>
    <lineage>
        <taxon>unclassified sequences</taxon>
        <taxon>metagenomes</taxon>
        <taxon>ecological metagenomes</taxon>
    </lineage>
</organism>
<protein>
    <submittedName>
        <fullName evidence="1">Uncharacterized protein</fullName>
    </submittedName>
</protein>
<proteinExistence type="predicted"/>
<feature type="non-terminal residue" evidence="1">
    <location>
        <position position="1"/>
    </location>
</feature>
<dbReference type="AlphaFoldDB" id="X0TV36"/>
<name>X0TV36_9ZZZZ</name>
<comment type="caution">
    <text evidence="1">The sequence shown here is derived from an EMBL/GenBank/DDBJ whole genome shotgun (WGS) entry which is preliminary data.</text>
</comment>
<dbReference type="EMBL" id="BARS01016037">
    <property type="protein sequence ID" value="GAF97109.1"/>
    <property type="molecule type" value="Genomic_DNA"/>
</dbReference>
<accession>X0TV36</accession>
<evidence type="ECO:0000313" key="1">
    <source>
        <dbReference type="EMBL" id="GAF97109.1"/>
    </source>
</evidence>